<evidence type="ECO:0000313" key="3">
    <source>
        <dbReference type="Proteomes" id="UP000007797"/>
    </source>
</evidence>
<feature type="domain" description="Monalysin Pore-forming" evidence="1">
    <location>
        <begin position="5"/>
        <end position="202"/>
    </location>
</feature>
<reference evidence="3" key="1">
    <citation type="journal article" date="2011" name="Genome Res.">
        <title>Phylogeny-wide analysis of social amoeba genomes highlights ancient origins for complex intercellular communication.</title>
        <authorList>
            <person name="Heidel A.J."/>
            <person name="Lawal H.M."/>
            <person name="Felder M."/>
            <person name="Schilde C."/>
            <person name="Helps N.R."/>
            <person name="Tunggal B."/>
            <person name="Rivero F."/>
            <person name="John U."/>
            <person name="Schleicher M."/>
            <person name="Eichinger L."/>
            <person name="Platzer M."/>
            <person name="Noegel A.A."/>
            <person name="Schaap P."/>
            <person name="Gloeckner G."/>
        </authorList>
    </citation>
    <scope>NUCLEOTIDE SEQUENCE [LARGE SCALE GENOMIC DNA]</scope>
    <source>
        <strain evidence="3">SH3</strain>
    </source>
</reference>
<gene>
    <name evidence="2" type="ORF">DFA_10765</name>
</gene>
<dbReference type="KEGG" id="dfa:DFA_10765"/>
<proteinExistence type="predicted"/>
<dbReference type="PANTHER" id="PTHR35884">
    <property type="entry name" value="SMALL AGGREGATE FORMATION PROTEIN"/>
    <property type="match status" value="1"/>
</dbReference>
<keyword evidence="3" id="KW-1185">Reference proteome</keyword>
<dbReference type="AlphaFoldDB" id="F4QBC0"/>
<name>F4QBC0_CACFS</name>
<dbReference type="Pfam" id="PF18063">
    <property type="entry name" value="BB_PF"/>
    <property type="match status" value="1"/>
</dbReference>
<dbReference type="PANTHER" id="PTHR35884:SF1">
    <property type="entry name" value="MONALYSIN BETA BARREL PORE-FORMING DOMAIN-CONTAINING PROTEIN-RELATED"/>
    <property type="match status" value="1"/>
</dbReference>
<dbReference type="GO" id="GO:0031157">
    <property type="term" value="P:regulation of aggregate size involved in sorocarp development"/>
    <property type="evidence" value="ECO:0007669"/>
    <property type="project" value="InterPro"/>
</dbReference>
<dbReference type="InterPro" id="IPR040927">
    <property type="entry name" value="PF_Monalysin"/>
</dbReference>
<dbReference type="Proteomes" id="UP000007797">
    <property type="component" value="Unassembled WGS sequence"/>
</dbReference>
<evidence type="ECO:0000259" key="1">
    <source>
        <dbReference type="Pfam" id="PF18063"/>
    </source>
</evidence>
<sequence length="231" mass="26023">MGDFQYVKTQQEVKQYLQVQKNPLGVVKCDLGWKTVVYEEGSIKVNTFMFPVFVYSTKIDEITVGTSPVPDVNQLKGFNVECAPANQDCRSAASNTIESSDSQQPITNLFDYGSSIPNQTKTPYKVPTTLPSGTYGVYQTSMMYCYSLPKPDPKLVQGSQFGWRKNHLLIQAITSVHRKDTFFIPIDQAPKTYTTNELIDAYFNGTGPTEKNLVQHYHQQLAEADRQHACQ</sequence>
<dbReference type="InterPro" id="IPR038768">
    <property type="entry name" value="SmlA"/>
</dbReference>
<accession>F4QBC0</accession>
<dbReference type="RefSeq" id="XP_004351408.1">
    <property type="nucleotide sequence ID" value="XM_004351356.1"/>
</dbReference>
<organism evidence="2 3">
    <name type="scientific">Cavenderia fasciculata</name>
    <name type="common">Slime mold</name>
    <name type="synonym">Dictyostelium fasciculatum</name>
    <dbReference type="NCBI Taxonomy" id="261658"/>
    <lineage>
        <taxon>Eukaryota</taxon>
        <taxon>Amoebozoa</taxon>
        <taxon>Evosea</taxon>
        <taxon>Eumycetozoa</taxon>
        <taxon>Dictyostelia</taxon>
        <taxon>Acytosteliales</taxon>
        <taxon>Cavenderiaceae</taxon>
        <taxon>Cavenderia</taxon>
    </lineage>
</organism>
<dbReference type="EMBL" id="GL883027">
    <property type="protein sequence ID" value="EGG14892.1"/>
    <property type="molecule type" value="Genomic_DNA"/>
</dbReference>
<evidence type="ECO:0000313" key="2">
    <source>
        <dbReference type="EMBL" id="EGG14892.1"/>
    </source>
</evidence>
<dbReference type="GeneID" id="14866892"/>
<protein>
    <recommendedName>
        <fullName evidence="1">Monalysin Pore-forming domain-containing protein</fullName>
    </recommendedName>
</protein>